<gene>
    <name evidence="1" type="ORF">S01H1_44221</name>
</gene>
<dbReference type="SUPFAM" id="SSF53067">
    <property type="entry name" value="Actin-like ATPase domain"/>
    <property type="match status" value="1"/>
</dbReference>
<dbReference type="PANTHER" id="PTHR18964:SF149">
    <property type="entry name" value="BIFUNCTIONAL UDP-N-ACETYLGLUCOSAMINE 2-EPIMERASE_N-ACETYLMANNOSAMINE KINASE"/>
    <property type="match status" value="1"/>
</dbReference>
<dbReference type="PANTHER" id="PTHR18964">
    <property type="entry name" value="ROK (REPRESSOR, ORF, KINASE) FAMILY"/>
    <property type="match status" value="1"/>
</dbReference>
<protein>
    <recommendedName>
        <fullName evidence="2">ROK family protein</fullName>
    </recommendedName>
</protein>
<reference evidence="1" key="1">
    <citation type="journal article" date="2014" name="Front. Microbiol.">
        <title>High frequency of phylogenetically diverse reductive dehalogenase-homologous genes in deep subseafloor sedimentary metagenomes.</title>
        <authorList>
            <person name="Kawai M."/>
            <person name="Futagami T."/>
            <person name="Toyoda A."/>
            <person name="Takaki Y."/>
            <person name="Nishi S."/>
            <person name="Hori S."/>
            <person name="Arai W."/>
            <person name="Tsubouchi T."/>
            <person name="Morono Y."/>
            <person name="Uchiyama I."/>
            <person name="Ito T."/>
            <person name="Fujiyama A."/>
            <person name="Inagaki F."/>
            <person name="Takami H."/>
        </authorList>
    </citation>
    <scope>NUCLEOTIDE SEQUENCE</scope>
    <source>
        <strain evidence="1">Expedition CK06-06</strain>
    </source>
</reference>
<evidence type="ECO:0000313" key="1">
    <source>
        <dbReference type="EMBL" id="GAG05681.1"/>
    </source>
</evidence>
<comment type="caution">
    <text evidence="1">The sequence shown here is derived from an EMBL/GenBank/DDBJ whole genome shotgun (WGS) entry which is preliminary data.</text>
</comment>
<dbReference type="GO" id="GO:0008761">
    <property type="term" value="F:UDP-N-acetylglucosamine 2-epimerase activity"/>
    <property type="evidence" value="ECO:0007669"/>
    <property type="project" value="TreeGrafter"/>
</dbReference>
<sequence length="162" mass="17086">MLRDRFYAAVDLGATNVRVSYGNAEGLREKITEKTDRESGPEGVADQILQMLDLLDVRFQAIGVGSIGPIYLETGTVINTPNLPFDRVPVVEPLREAYKVPVGMLNDCSAAVLGEQVFGAGKGLKNLAYVTLSTGLGGGAIVDGNLLVGKDGNAVEVGHLTI</sequence>
<organism evidence="1">
    <name type="scientific">marine sediment metagenome</name>
    <dbReference type="NCBI Taxonomy" id="412755"/>
    <lineage>
        <taxon>unclassified sequences</taxon>
        <taxon>metagenomes</taxon>
        <taxon>ecological metagenomes</taxon>
    </lineage>
</organism>
<dbReference type="EMBL" id="BARS01028201">
    <property type="protein sequence ID" value="GAG05681.1"/>
    <property type="molecule type" value="Genomic_DNA"/>
</dbReference>
<dbReference type="Pfam" id="PF00480">
    <property type="entry name" value="ROK"/>
    <property type="match status" value="1"/>
</dbReference>
<dbReference type="InterPro" id="IPR043129">
    <property type="entry name" value="ATPase_NBD"/>
</dbReference>
<proteinExistence type="predicted"/>
<evidence type="ECO:0008006" key="2">
    <source>
        <dbReference type="Google" id="ProtNLM"/>
    </source>
</evidence>
<accession>X0VYX2</accession>
<dbReference type="InterPro" id="IPR000600">
    <property type="entry name" value="ROK"/>
</dbReference>
<name>X0VYX2_9ZZZZ</name>
<dbReference type="Gene3D" id="3.30.420.40">
    <property type="match status" value="2"/>
</dbReference>
<dbReference type="AlphaFoldDB" id="X0VYX2"/>
<dbReference type="GO" id="GO:0009384">
    <property type="term" value="F:N-acylmannosamine kinase activity"/>
    <property type="evidence" value="ECO:0007669"/>
    <property type="project" value="TreeGrafter"/>
</dbReference>
<feature type="non-terminal residue" evidence="1">
    <location>
        <position position="162"/>
    </location>
</feature>